<dbReference type="AlphaFoldDB" id="A0A841G5G9"/>
<dbReference type="Proteomes" id="UP000548476">
    <property type="component" value="Unassembled WGS sequence"/>
</dbReference>
<evidence type="ECO:0008006" key="3">
    <source>
        <dbReference type="Google" id="ProtNLM"/>
    </source>
</evidence>
<evidence type="ECO:0000313" key="2">
    <source>
        <dbReference type="Proteomes" id="UP000548476"/>
    </source>
</evidence>
<proteinExistence type="predicted"/>
<protein>
    <recommendedName>
        <fullName evidence="3">DUF4241 domain-containing protein</fullName>
    </recommendedName>
</protein>
<sequence length="182" mass="19650">MSADAIIEAYLKGTEDGLRCRRAGTMSVNSGQLYFFGPDSDDLDGYFGGTEGSLPNGDHPVYVVTEPDETAIVRMVLVTFGGGDPVRREWRQYGPTSLEGGLVAFSPEWTDWEPDVEEGLDEAGGIDVEDGPAYRPVFTTESGDTVLVINMDASIWYAYEVFDAAGDLVAVLVDFTDGDVPS</sequence>
<comment type="caution">
    <text evidence="1">The sequence shown here is derived from an EMBL/GenBank/DDBJ whole genome shotgun (WGS) entry which is preliminary data.</text>
</comment>
<evidence type="ECO:0000313" key="1">
    <source>
        <dbReference type="EMBL" id="MBB6040009.1"/>
    </source>
</evidence>
<gene>
    <name evidence="1" type="ORF">HNR73_007908</name>
</gene>
<dbReference type="RefSeq" id="WP_184793083.1">
    <property type="nucleotide sequence ID" value="NZ_BONT01000049.1"/>
</dbReference>
<accession>A0A841G5G9</accession>
<name>A0A841G5G9_9ACTN</name>
<dbReference type="EMBL" id="JACHGT010000030">
    <property type="protein sequence ID" value="MBB6040009.1"/>
    <property type="molecule type" value="Genomic_DNA"/>
</dbReference>
<keyword evidence="2" id="KW-1185">Reference proteome</keyword>
<reference evidence="1 2" key="1">
    <citation type="submission" date="2020-08" db="EMBL/GenBank/DDBJ databases">
        <title>Genomic Encyclopedia of Type Strains, Phase IV (KMG-IV): sequencing the most valuable type-strain genomes for metagenomic binning, comparative biology and taxonomic classification.</title>
        <authorList>
            <person name="Goeker M."/>
        </authorList>
    </citation>
    <scope>NUCLEOTIDE SEQUENCE [LARGE SCALE GENOMIC DNA]</scope>
    <source>
        <strain evidence="1 2">YIM 65646</strain>
    </source>
</reference>
<organism evidence="1 2">
    <name type="scientific">Phytomonospora endophytica</name>
    <dbReference type="NCBI Taxonomy" id="714109"/>
    <lineage>
        <taxon>Bacteria</taxon>
        <taxon>Bacillati</taxon>
        <taxon>Actinomycetota</taxon>
        <taxon>Actinomycetes</taxon>
        <taxon>Micromonosporales</taxon>
        <taxon>Micromonosporaceae</taxon>
        <taxon>Phytomonospora</taxon>
    </lineage>
</organism>